<proteinExistence type="predicted"/>
<sequence>MSDALVTYAAPVDVPVARQPFNLEGYDNSLNVTIGTPSGLLHEVQVDTGSTGVVIPATLLMVDGDTSKGLVAGVVSLGPAQITYHPSGNTLAGCLYLVPSLSIGASQDDAKQVTSVCEAGPLVVFGAQYAGNTATPNVQNPVDPGMGMMGVGFGRPALSYTANAGQSDQVVYTLSNPFLSASVNGQPIYPSYLLSSAGSGASGYITLGVTTAAFTASPFNGQTVALTSAKPPVTPNVTNGCNCAPASGTPWPVAPTQPYWLTGPATITISTVNDARPLKATLLLDSGVTGAMMSVPQAKAWTANLGGAEITVAVPNGSSPDAEPVMTYSFAMSSAAPVKGIFAIDTTLSTAAAPPSLEPVLPDADIAFVNTGINPLLAYNYFFDAQLGQVGFATAAAVTLP</sequence>
<dbReference type="EMBL" id="VITF01000021">
    <property type="protein sequence ID" value="TWA60418.1"/>
    <property type="molecule type" value="Genomic_DNA"/>
</dbReference>
<dbReference type="Proteomes" id="UP000316083">
    <property type="component" value="Unassembled WGS sequence"/>
</dbReference>
<evidence type="ECO:0000313" key="1">
    <source>
        <dbReference type="EMBL" id="TWA60418.1"/>
    </source>
</evidence>
<evidence type="ECO:0008006" key="3">
    <source>
        <dbReference type="Google" id="ProtNLM"/>
    </source>
</evidence>
<evidence type="ECO:0000313" key="2">
    <source>
        <dbReference type="Proteomes" id="UP000316083"/>
    </source>
</evidence>
<dbReference type="AlphaFoldDB" id="A0A560AJ73"/>
<name>A0A560AJ73_AZOBR</name>
<comment type="caution">
    <text evidence="1">The sequence shown here is derived from an EMBL/GenBank/DDBJ whole genome shotgun (WGS) entry which is preliminary data.</text>
</comment>
<reference evidence="1 2" key="1">
    <citation type="submission" date="2019-06" db="EMBL/GenBank/DDBJ databases">
        <title>Genomic Encyclopedia of Type Strains, Phase IV (KMG-V): Genome sequencing to study the core and pangenomes of soil and plant-associated prokaryotes.</title>
        <authorList>
            <person name="Whitman W."/>
        </authorList>
    </citation>
    <scope>NUCLEOTIDE SEQUENCE [LARGE SCALE GENOMIC DNA]</scope>
    <source>
        <strain evidence="1 2">BR 11796</strain>
    </source>
</reference>
<accession>A0A560AJ73</accession>
<organism evidence="1 2">
    <name type="scientific">Azospirillum brasilense</name>
    <dbReference type="NCBI Taxonomy" id="192"/>
    <lineage>
        <taxon>Bacteria</taxon>
        <taxon>Pseudomonadati</taxon>
        <taxon>Pseudomonadota</taxon>
        <taxon>Alphaproteobacteria</taxon>
        <taxon>Rhodospirillales</taxon>
        <taxon>Azospirillaceae</taxon>
        <taxon>Azospirillum</taxon>
    </lineage>
</organism>
<dbReference type="RefSeq" id="WP_145679707.1">
    <property type="nucleotide sequence ID" value="NZ_VITF01000021.1"/>
</dbReference>
<protein>
    <recommendedName>
        <fullName evidence="3">Peptidase A2 domain-containing protein</fullName>
    </recommendedName>
</protein>
<gene>
    <name evidence="1" type="ORF">FBZ82_12174</name>
</gene>